<feature type="non-terminal residue" evidence="3">
    <location>
        <position position="1"/>
    </location>
</feature>
<accession>A0ABT5J2T6</accession>
<dbReference type="InterPro" id="IPR044048">
    <property type="entry name" value="Big_12"/>
</dbReference>
<protein>
    <submittedName>
        <fullName evidence="3">Ig-like domain-containing protein</fullName>
    </submittedName>
</protein>
<evidence type="ECO:0000259" key="2">
    <source>
        <dbReference type="Pfam" id="PF19078"/>
    </source>
</evidence>
<reference evidence="3 4" key="1">
    <citation type="submission" date="2023-01" db="EMBL/GenBank/DDBJ databases">
        <title>Novel species of the genus Vogesella isolated from rivers.</title>
        <authorList>
            <person name="Lu H."/>
        </authorList>
    </citation>
    <scope>NUCLEOTIDE SEQUENCE [LARGE SCALE GENOMIC DNA]</scope>
    <source>
        <strain evidence="3 4">DC21W</strain>
    </source>
</reference>
<evidence type="ECO:0000313" key="3">
    <source>
        <dbReference type="EMBL" id="MDC7719174.1"/>
    </source>
</evidence>
<organism evidence="3 4">
    <name type="scientific">Vogesella aquatica</name>
    <dbReference type="NCBI Taxonomy" id="2984206"/>
    <lineage>
        <taxon>Bacteria</taxon>
        <taxon>Pseudomonadati</taxon>
        <taxon>Pseudomonadota</taxon>
        <taxon>Betaproteobacteria</taxon>
        <taxon>Neisseriales</taxon>
        <taxon>Chromobacteriaceae</taxon>
        <taxon>Vogesella</taxon>
    </lineage>
</organism>
<evidence type="ECO:0000313" key="4">
    <source>
        <dbReference type="Proteomes" id="UP001219956"/>
    </source>
</evidence>
<gene>
    <name evidence="3" type="ORF">PQU95_18405</name>
</gene>
<comment type="caution">
    <text evidence="3">The sequence shown here is derived from an EMBL/GenBank/DDBJ whole genome shotgun (WGS) entry which is preliminary data.</text>
</comment>
<feature type="domain" description="Bacterial Ig-like" evidence="2">
    <location>
        <begin position="359"/>
        <end position="460"/>
    </location>
</feature>
<proteinExistence type="predicted"/>
<dbReference type="InterPro" id="IPR014755">
    <property type="entry name" value="Cu-Rt/internalin_Ig-like"/>
</dbReference>
<feature type="domain" description="Bacterial Ig-like" evidence="2">
    <location>
        <begin position="50"/>
        <end position="152"/>
    </location>
</feature>
<feature type="domain" description="Bacterial Ig-like" evidence="2">
    <location>
        <begin position="1"/>
        <end position="49"/>
    </location>
</feature>
<keyword evidence="1" id="KW-0732">Signal</keyword>
<feature type="domain" description="Bacterial Ig-like" evidence="2">
    <location>
        <begin position="665"/>
        <end position="766"/>
    </location>
</feature>
<dbReference type="SMART" id="SM00564">
    <property type="entry name" value="PQQ"/>
    <property type="match status" value="8"/>
</dbReference>
<dbReference type="EMBL" id="JAQQLF010000038">
    <property type="protein sequence ID" value="MDC7719174.1"/>
    <property type="molecule type" value="Genomic_DNA"/>
</dbReference>
<sequence length="1151" mass="113085">DGGITWTATLTPSANVSDSSNLITLDNTGISDAAGNAGSGSTDSNNYAIDTALPTLNSIQVSDSALKVGDTATVTFTFSEAVSGFTTADVTVPNGTLSNLSSSDGGITWTATLTPSANISDASNALSVDLTGVADLAGNAGSGSTDSGNIAIDTALPTLNSIQVSDSALKVGDTATVTFTFSEAVSGFTAADVTVPNGTLSNLSSSDGGITWTATLTPSANISDASNVLSVDLTGVADLAGNAGSGSTDSGNIAIDTALPTLNSIQVSDSALKVGDTATVTFTFSEAVSGFTTADVTVPNGTLSNLSSSDGGITWTATLTPSANISDASNVLSVDLTGVADLAGNAGNGSTDSGNYAIDTVRPTATITLSDSALKVGETSLVTITFSEAVSGFTNADLTVANGTLSAVSSSDGGVTWTATFTPDSNVTSTSNVITLDNSGVSDLAGNAGNGSTDSGNYAIDTVRPTATITLSDSALKVGETSQVTITFSEAVSGFTNADLTVANGTLSAVSSSDGGITWTATLTPSANISDASNVLSVDLTGVADLAGNAGNGSTDSGNYAIDTVRPTATITLSDSALKVGETSLVTITFSEAVTGFTNADLTVANGTLSAVSSSDGGVTWTATFTPDSDVTSTSSVITLDNSGVSDLAGNAGNGSTDSGNYAIDTVRPTATITQSDSALKVGETSLVTITFSEAVSGFTNADVTVPNGTLSNLASSDGGITWTATLTPSANISDASNVLSVDLTGVADLAGNAGNGSTDSGNYAIDTVRPTATITLSDSALKVGETATVTITFSEAVSGFTNADLTVANGTLSAVSSSDGGVTWTATFTPDSNVTSTSNVITLDNSGVSDAAGNAGSGSTDSGNYAIDTARPTATITLSDSALKVGETATVTITFSEAVSGFTNADLTVANGTLSAVSSSDGGVTWTATFTPDSNVTSTSNVITLDNSGVSDAAGNAGSGSTDSGNYAIDTARPTATITLSDSALKVGETSLVTITFSEAVTGFTNADLTVANGTLSAVSSSDGGVTWTATFTPDSDVTSTSNVITLDNSGVSDLAGNAGSGSSESGNIAIDTARPTLTDISVSDSALKVGETATVTFTFSEAVTGFTVADVTVPNGTLSNLASSDGGITWTATLTPSANISDASNTLSV</sequence>
<dbReference type="PANTHER" id="PTHR34677">
    <property type="match status" value="1"/>
</dbReference>
<feature type="domain" description="Bacterial Ig-like" evidence="2">
    <location>
        <begin position="1073"/>
        <end position="1151"/>
    </location>
</feature>
<dbReference type="Pfam" id="PF19078">
    <property type="entry name" value="Big_12"/>
    <property type="match status" value="12"/>
</dbReference>
<dbReference type="RefSeq" id="WP_272753348.1">
    <property type="nucleotide sequence ID" value="NZ_JAQQLF010000038.1"/>
</dbReference>
<dbReference type="PANTHER" id="PTHR34677:SF3">
    <property type="entry name" value="BACTERIAL IG-LIKE DOMAIN-CONTAINING PROTEIN"/>
    <property type="match status" value="1"/>
</dbReference>
<dbReference type="Gene3D" id="2.60.40.1220">
    <property type="match status" value="10"/>
</dbReference>
<evidence type="ECO:0000256" key="1">
    <source>
        <dbReference type="ARBA" id="ARBA00022729"/>
    </source>
</evidence>
<feature type="domain" description="Bacterial Ig-like" evidence="2">
    <location>
        <begin position="153"/>
        <end position="255"/>
    </location>
</feature>
<name>A0ABT5J2T6_9NEIS</name>
<dbReference type="Proteomes" id="UP001219956">
    <property type="component" value="Unassembled WGS sequence"/>
</dbReference>
<feature type="domain" description="Bacterial Ig-like" evidence="2">
    <location>
        <begin position="461"/>
        <end position="562"/>
    </location>
</feature>
<dbReference type="InterPro" id="IPR018391">
    <property type="entry name" value="PQQ_b-propeller_rpt"/>
</dbReference>
<feature type="domain" description="Bacterial Ig-like" evidence="2">
    <location>
        <begin position="869"/>
        <end position="970"/>
    </location>
</feature>
<keyword evidence="4" id="KW-1185">Reference proteome</keyword>
<feature type="domain" description="Bacterial Ig-like" evidence="2">
    <location>
        <begin position="767"/>
        <end position="868"/>
    </location>
</feature>
<feature type="non-terminal residue" evidence="3">
    <location>
        <position position="1151"/>
    </location>
</feature>
<feature type="domain" description="Bacterial Ig-like" evidence="2">
    <location>
        <begin position="971"/>
        <end position="1072"/>
    </location>
</feature>
<feature type="domain" description="Bacterial Ig-like" evidence="2">
    <location>
        <begin position="563"/>
        <end position="664"/>
    </location>
</feature>
<feature type="domain" description="Bacterial Ig-like" evidence="2">
    <location>
        <begin position="256"/>
        <end position="358"/>
    </location>
</feature>